<feature type="signal peptide" evidence="1">
    <location>
        <begin position="1"/>
        <end position="23"/>
    </location>
</feature>
<evidence type="ECO:0000313" key="3">
    <source>
        <dbReference type="Proteomes" id="UP000627292"/>
    </source>
</evidence>
<dbReference type="AlphaFoldDB" id="A0A917J203"/>
<evidence type="ECO:0000256" key="1">
    <source>
        <dbReference type="SAM" id="SignalP"/>
    </source>
</evidence>
<proteinExistence type="predicted"/>
<organism evidence="2 3">
    <name type="scientific">Filimonas zeae</name>
    <dbReference type="NCBI Taxonomy" id="1737353"/>
    <lineage>
        <taxon>Bacteria</taxon>
        <taxon>Pseudomonadati</taxon>
        <taxon>Bacteroidota</taxon>
        <taxon>Chitinophagia</taxon>
        <taxon>Chitinophagales</taxon>
        <taxon>Chitinophagaceae</taxon>
        <taxon>Filimonas</taxon>
    </lineage>
</organism>
<comment type="caution">
    <text evidence="2">The sequence shown here is derived from an EMBL/GenBank/DDBJ whole genome shotgun (WGS) entry which is preliminary data.</text>
</comment>
<gene>
    <name evidence="2" type="ORF">GCM10011379_44420</name>
</gene>
<keyword evidence="3" id="KW-1185">Reference proteome</keyword>
<dbReference type="EMBL" id="BMIB01000004">
    <property type="protein sequence ID" value="GGH77690.1"/>
    <property type="molecule type" value="Genomic_DNA"/>
</dbReference>
<feature type="chain" id="PRO_5037344058" evidence="1">
    <location>
        <begin position="24"/>
        <end position="213"/>
    </location>
</feature>
<reference evidence="2" key="2">
    <citation type="submission" date="2020-09" db="EMBL/GenBank/DDBJ databases">
        <authorList>
            <person name="Sun Q."/>
            <person name="Zhou Y."/>
        </authorList>
    </citation>
    <scope>NUCLEOTIDE SEQUENCE</scope>
    <source>
        <strain evidence="2">CGMCC 1.15290</strain>
    </source>
</reference>
<dbReference type="Proteomes" id="UP000627292">
    <property type="component" value="Unassembled WGS sequence"/>
</dbReference>
<accession>A0A917J203</accession>
<evidence type="ECO:0000313" key="2">
    <source>
        <dbReference type="EMBL" id="GGH77690.1"/>
    </source>
</evidence>
<sequence>MLRTVLSFTLALTLQSITTQTIAQDYPDMRSKREMLEKMQEKDIQADLSTFTMAGVDLGVGKNPLPSLPVTSYGADHLSFAGDNISVNIQAGTFDASKHKMNFVEKYLIKIDNKGYFGNYGTVPKTTIASVTAIIGADTVQIPAAAIADLYNPSFTYNAAGKNNIAGGVYFSADKKRIYIYLMKQEEGGSYEVTWVIQDKKYLRRVVDFGFLR</sequence>
<reference evidence="2" key="1">
    <citation type="journal article" date="2014" name="Int. J. Syst. Evol. Microbiol.">
        <title>Complete genome sequence of Corynebacterium casei LMG S-19264T (=DSM 44701T), isolated from a smear-ripened cheese.</title>
        <authorList>
            <consortium name="US DOE Joint Genome Institute (JGI-PGF)"/>
            <person name="Walter F."/>
            <person name="Albersmeier A."/>
            <person name="Kalinowski J."/>
            <person name="Ruckert C."/>
        </authorList>
    </citation>
    <scope>NUCLEOTIDE SEQUENCE</scope>
    <source>
        <strain evidence="2">CGMCC 1.15290</strain>
    </source>
</reference>
<dbReference type="RefSeq" id="WP_188956486.1">
    <property type="nucleotide sequence ID" value="NZ_BMIB01000004.1"/>
</dbReference>
<keyword evidence="1" id="KW-0732">Signal</keyword>
<name>A0A917J203_9BACT</name>
<protein>
    <submittedName>
        <fullName evidence="2">Uncharacterized protein</fullName>
    </submittedName>
</protein>